<evidence type="ECO:0000256" key="2">
    <source>
        <dbReference type="SAM" id="Phobius"/>
    </source>
</evidence>
<feature type="compositionally biased region" description="Basic residues" evidence="1">
    <location>
        <begin position="49"/>
        <end position="59"/>
    </location>
</feature>
<keyword evidence="2" id="KW-1133">Transmembrane helix</keyword>
<dbReference type="AlphaFoldDB" id="A0A0N4V0P0"/>
<sequence length="71" mass="8037">MIYNTKSQCNASVAHRFPEVFAIPIGCFDVIWVPFSLVSLFGWVEGHGKGKKRKKKSGRRLGYSEADIKIH</sequence>
<dbReference type="EMBL" id="UXUI01007531">
    <property type="protein sequence ID" value="VDD88054.1"/>
    <property type="molecule type" value="Genomic_DNA"/>
</dbReference>
<organism evidence="5">
    <name type="scientific">Enterobius vermicularis</name>
    <name type="common">Human pinworm</name>
    <dbReference type="NCBI Taxonomy" id="51028"/>
    <lineage>
        <taxon>Eukaryota</taxon>
        <taxon>Metazoa</taxon>
        <taxon>Ecdysozoa</taxon>
        <taxon>Nematoda</taxon>
        <taxon>Chromadorea</taxon>
        <taxon>Rhabditida</taxon>
        <taxon>Spirurina</taxon>
        <taxon>Oxyuridomorpha</taxon>
        <taxon>Oxyuroidea</taxon>
        <taxon>Oxyuridae</taxon>
        <taxon>Enterobius</taxon>
    </lineage>
</organism>
<reference evidence="3 4" key="2">
    <citation type="submission" date="2018-10" db="EMBL/GenBank/DDBJ databases">
        <authorList>
            <consortium name="Pathogen Informatics"/>
        </authorList>
    </citation>
    <scope>NUCLEOTIDE SEQUENCE [LARGE SCALE GENOMIC DNA]</scope>
</reference>
<keyword evidence="2" id="KW-0472">Membrane</keyword>
<evidence type="ECO:0000256" key="1">
    <source>
        <dbReference type="SAM" id="MobiDB-lite"/>
    </source>
</evidence>
<keyword evidence="2" id="KW-0812">Transmembrane</keyword>
<feature type="transmembrane region" description="Helical" evidence="2">
    <location>
        <begin position="20"/>
        <end position="44"/>
    </location>
</feature>
<reference evidence="5" key="1">
    <citation type="submission" date="2017-02" db="UniProtKB">
        <authorList>
            <consortium name="WormBaseParasite"/>
        </authorList>
    </citation>
    <scope>IDENTIFICATION</scope>
</reference>
<evidence type="ECO:0000313" key="4">
    <source>
        <dbReference type="Proteomes" id="UP000274131"/>
    </source>
</evidence>
<dbReference type="Proteomes" id="UP000274131">
    <property type="component" value="Unassembled WGS sequence"/>
</dbReference>
<evidence type="ECO:0000313" key="5">
    <source>
        <dbReference type="WBParaSite" id="EVEC_0000348901-mRNA-1"/>
    </source>
</evidence>
<protein>
    <submittedName>
        <fullName evidence="5">Transmembrane protein</fullName>
    </submittedName>
</protein>
<proteinExistence type="predicted"/>
<dbReference type="WBParaSite" id="EVEC_0000348901-mRNA-1">
    <property type="protein sequence ID" value="EVEC_0000348901-mRNA-1"/>
    <property type="gene ID" value="EVEC_0000348901"/>
</dbReference>
<accession>A0A0N4V0P0</accession>
<feature type="region of interest" description="Disordered" evidence="1">
    <location>
        <begin position="47"/>
        <end position="71"/>
    </location>
</feature>
<gene>
    <name evidence="3" type="ORF">EVEC_LOCUS3197</name>
</gene>
<name>A0A0N4V0P0_ENTVE</name>
<evidence type="ECO:0000313" key="3">
    <source>
        <dbReference type="EMBL" id="VDD88054.1"/>
    </source>
</evidence>
<keyword evidence="4" id="KW-1185">Reference proteome</keyword>